<dbReference type="EMBL" id="JXTB01000364">
    <property type="protein sequence ID" value="PON43768.1"/>
    <property type="molecule type" value="Genomic_DNA"/>
</dbReference>
<feature type="region of interest" description="Disordered" evidence="1">
    <location>
        <begin position="1"/>
        <end position="20"/>
    </location>
</feature>
<comment type="caution">
    <text evidence="2">The sequence shown here is derived from an EMBL/GenBank/DDBJ whole genome shotgun (WGS) entry which is preliminary data.</text>
</comment>
<evidence type="ECO:0000313" key="2">
    <source>
        <dbReference type="EMBL" id="PON43768.1"/>
    </source>
</evidence>
<organism evidence="2 3">
    <name type="scientific">Parasponia andersonii</name>
    <name type="common">Sponia andersonii</name>
    <dbReference type="NCBI Taxonomy" id="3476"/>
    <lineage>
        <taxon>Eukaryota</taxon>
        <taxon>Viridiplantae</taxon>
        <taxon>Streptophyta</taxon>
        <taxon>Embryophyta</taxon>
        <taxon>Tracheophyta</taxon>
        <taxon>Spermatophyta</taxon>
        <taxon>Magnoliopsida</taxon>
        <taxon>eudicotyledons</taxon>
        <taxon>Gunneridae</taxon>
        <taxon>Pentapetalae</taxon>
        <taxon>rosids</taxon>
        <taxon>fabids</taxon>
        <taxon>Rosales</taxon>
        <taxon>Cannabaceae</taxon>
        <taxon>Parasponia</taxon>
    </lineage>
</organism>
<evidence type="ECO:0000313" key="3">
    <source>
        <dbReference type="Proteomes" id="UP000237105"/>
    </source>
</evidence>
<dbReference type="AlphaFoldDB" id="A0A2P5B4R3"/>
<gene>
    <name evidence="2" type="ORF">PanWU01x14_271350</name>
</gene>
<dbReference type="Proteomes" id="UP000237105">
    <property type="component" value="Unassembled WGS sequence"/>
</dbReference>
<sequence length="111" mass="12795">MTRVAVKRLSETSGQENQEFKKEGKEKTLIYETYLSNKNLDSLILANAKTIIYGKYTFSYLVESSLLGDPKFCGRSEKKDICWIWENDLKSCWDCLGKSLSSPRLRIKNNS</sequence>
<proteinExistence type="predicted"/>
<protein>
    <submittedName>
        <fullName evidence="2">Uncharacterized protein</fullName>
    </submittedName>
</protein>
<evidence type="ECO:0000256" key="1">
    <source>
        <dbReference type="SAM" id="MobiDB-lite"/>
    </source>
</evidence>
<keyword evidence="3" id="KW-1185">Reference proteome</keyword>
<accession>A0A2P5B4R3</accession>
<reference evidence="3" key="1">
    <citation type="submission" date="2016-06" db="EMBL/GenBank/DDBJ databases">
        <title>Parallel loss of symbiosis genes in relatives of nitrogen-fixing non-legume Parasponia.</title>
        <authorList>
            <person name="Van Velzen R."/>
            <person name="Holmer R."/>
            <person name="Bu F."/>
            <person name="Rutten L."/>
            <person name="Van Zeijl A."/>
            <person name="Liu W."/>
            <person name="Santuari L."/>
            <person name="Cao Q."/>
            <person name="Sharma T."/>
            <person name="Shen D."/>
            <person name="Roswanjaya Y."/>
            <person name="Wardhani T."/>
            <person name="Kalhor M.S."/>
            <person name="Jansen J."/>
            <person name="Van den Hoogen J."/>
            <person name="Gungor B."/>
            <person name="Hartog M."/>
            <person name="Hontelez J."/>
            <person name="Verver J."/>
            <person name="Yang W.-C."/>
            <person name="Schijlen E."/>
            <person name="Repin R."/>
            <person name="Schilthuizen M."/>
            <person name="Schranz E."/>
            <person name="Heidstra R."/>
            <person name="Miyata K."/>
            <person name="Fedorova E."/>
            <person name="Kohlen W."/>
            <person name="Bisseling T."/>
            <person name="Smit S."/>
            <person name="Geurts R."/>
        </authorList>
    </citation>
    <scope>NUCLEOTIDE SEQUENCE [LARGE SCALE GENOMIC DNA]</scope>
    <source>
        <strain evidence="3">cv. WU1-14</strain>
    </source>
</reference>
<name>A0A2P5B4R3_PARAD</name>